<evidence type="ECO:0000313" key="1">
    <source>
        <dbReference type="EMBL" id="KAL1191586.1"/>
    </source>
</evidence>
<dbReference type="PANTHER" id="PTHR32153">
    <property type="entry name" value="OJ000223_09.16 PROTEIN"/>
    <property type="match status" value="1"/>
</dbReference>
<dbReference type="EMBL" id="JBANAX010000849">
    <property type="protein sequence ID" value="KAL1191586.1"/>
    <property type="molecule type" value="Genomic_DNA"/>
</dbReference>
<proteinExistence type="predicted"/>
<accession>A0ABD0ZC46</accession>
<name>A0ABD0ZC46_CARAN</name>
<dbReference type="AlphaFoldDB" id="A0ABD0ZC46"/>
<evidence type="ECO:0000313" key="2">
    <source>
        <dbReference type="Proteomes" id="UP001558713"/>
    </source>
</evidence>
<protein>
    <submittedName>
        <fullName evidence="1">F-box protein</fullName>
    </submittedName>
</protein>
<sequence>MKSFELVDFRINNLSYIDRWIEFIMSRNVENISLNFRYNVYGPDEFTITDCFYNNPSVKQLRVELFLGRMKPKCSVSWTSLKIDPCILDEESFAKILSGSPILETLILSLWGDQIRVLDLSKSMRLKTLEIEKYSFRMLLPTHINKAATKLTSSKGN</sequence>
<reference evidence="1 2" key="1">
    <citation type="submission" date="2024-04" db="EMBL/GenBank/DDBJ databases">
        <title>Genome assembly C_amara_ONT_v2.</title>
        <authorList>
            <person name="Yant L."/>
            <person name="Moore C."/>
            <person name="Slenker M."/>
        </authorList>
    </citation>
    <scope>NUCLEOTIDE SEQUENCE [LARGE SCALE GENOMIC DNA]</scope>
    <source>
        <tissue evidence="1">Leaf</tissue>
    </source>
</reference>
<dbReference type="InterPro" id="IPR044997">
    <property type="entry name" value="F-box_plant"/>
</dbReference>
<organism evidence="1 2">
    <name type="scientific">Cardamine amara subsp. amara</name>
    <dbReference type="NCBI Taxonomy" id="228776"/>
    <lineage>
        <taxon>Eukaryota</taxon>
        <taxon>Viridiplantae</taxon>
        <taxon>Streptophyta</taxon>
        <taxon>Embryophyta</taxon>
        <taxon>Tracheophyta</taxon>
        <taxon>Spermatophyta</taxon>
        <taxon>Magnoliopsida</taxon>
        <taxon>eudicotyledons</taxon>
        <taxon>Gunneridae</taxon>
        <taxon>Pentapetalae</taxon>
        <taxon>rosids</taxon>
        <taxon>malvids</taxon>
        <taxon>Brassicales</taxon>
        <taxon>Brassicaceae</taxon>
        <taxon>Cardamineae</taxon>
        <taxon>Cardamine</taxon>
    </lineage>
</organism>
<comment type="caution">
    <text evidence="1">The sequence shown here is derived from an EMBL/GenBank/DDBJ whole genome shotgun (WGS) entry which is preliminary data.</text>
</comment>
<dbReference type="Proteomes" id="UP001558713">
    <property type="component" value="Unassembled WGS sequence"/>
</dbReference>
<gene>
    <name evidence="1" type="ORF">V5N11_007614</name>
</gene>
<keyword evidence="2" id="KW-1185">Reference proteome</keyword>